<dbReference type="Pfam" id="PF00580">
    <property type="entry name" value="UvrD-helicase"/>
    <property type="match status" value="1"/>
</dbReference>
<dbReference type="InterPro" id="IPR014016">
    <property type="entry name" value="UvrD-like_ATP-bd"/>
</dbReference>
<dbReference type="EMBL" id="BAEK01000094">
    <property type="protein sequence ID" value="GAC07834.1"/>
    <property type="molecule type" value="Genomic_DNA"/>
</dbReference>
<keyword evidence="1 6" id="KW-0547">Nucleotide-binding</keyword>
<evidence type="ECO:0000313" key="8">
    <source>
        <dbReference type="EMBL" id="GAC07834.1"/>
    </source>
</evidence>
<evidence type="ECO:0000256" key="2">
    <source>
        <dbReference type="ARBA" id="ARBA00022801"/>
    </source>
</evidence>
<organism evidence="8 9">
    <name type="scientific">Paraglaciecola agarilytica NO2</name>
    <dbReference type="NCBI Taxonomy" id="1125747"/>
    <lineage>
        <taxon>Bacteria</taxon>
        <taxon>Pseudomonadati</taxon>
        <taxon>Pseudomonadota</taxon>
        <taxon>Gammaproteobacteria</taxon>
        <taxon>Alteromonadales</taxon>
        <taxon>Alteromonadaceae</taxon>
        <taxon>Paraglaciecola</taxon>
    </lineage>
</organism>
<dbReference type="Gene3D" id="3.40.50.300">
    <property type="entry name" value="P-loop containing nucleotide triphosphate hydrolases"/>
    <property type="match status" value="1"/>
</dbReference>
<gene>
    <name evidence="8" type="ORF">GAGA_5011</name>
</gene>
<keyword evidence="9" id="KW-1185">Reference proteome</keyword>
<evidence type="ECO:0000256" key="3">
    <source>
        <dbReference type="ARBA" id="ARBA00022806"/>
    </source>
</evidence>
<evidence type="ECO:0000256" key="1">
    <source>
        <dbReference type="ARBA" id="ARBA00022741"/>
    </source>
</evidence>
<comment type="caution">
    <text evidence="8">The sequence shown here is derived from an EMBL/GenBank/DDBJ whole genome shotgun (WGS) entry which is preliminary data.</text>
</comment>
<dbReference type="InterPro" id="IPR027417">
    <property type="entry name" value="P-loop_NTPase"/>
</dbReference>
<protein>
    <recommendedName>
        <fullName evidence="5">DNA 3'-5' helicase II</fullName>
    </recommendedName>
</protein>
<evidence type="ECO:0000256" key="6">
    <source>
        <dbReference type="PROSITE-ProRule" id="PRU00560"/>
    </source>
</evidence>
<keyword evidence="4 6" id="KW-0067">ATP-binding</keyword>
<evidence type="ECO:0000256" key="5">
    <source>
        <dbReference type="ARBA" id="ARBA00034923"/>
    </source>
</evidence>
<keyword evidence="2 6" id="KW-0378">Hydrolase</keyword>
<feature type="domain" description="UvrD-like helicase ATP-binding" evidence="7">
    <location>
        <begin position="16"/>
        <end position="308"/>
    </location>
</feature>
<dbReference type="InterPro" id="IPR000212">
    <property type="entry name" value="DNA_helicase_UvrD/REP"/>
</dbReference>
<keyword evidence="3 6" id="KW-0347">Helicase</keyword>
<accession>A0ABQ0IEQ5</accession>
<evidence type="ECO:0000256" key="4">
    <source>
        <dbReference type="ARBA" id="ARBA00022840"/>
    </source>
</evidence>
<dbReference type="PANTHER" id="PTHR11070:SF2">
    <property type="entry name" value="ATP-DEPENDENT DNA HELICASE SRS2"/>
    <property type="match status" value="1"/>
</dbReference>
<reference evidence="8 9" key="1">
    <citation type="journal article" date="2014" name="Environ. Microbiol.">
        <title>Comparative genomics of the marine bacterial genus Glaciecola reveals the high degree of genomic diversity and genomic characteristic for cold adaptation.</title>
        <authorList>
            <person name="Qin Q.L."/>
            <person name="Xie B.B."/>
            <person name="Yu Y."/>
            <person name="Shu Y.L."/>
            <person name="Rong J.C."/>
            <person name="Zhang Y.J."/>
            <person name="Zhao D.L."/>
            <person name="Chen X.L."/>
            <person name="Zhang X.Y."/>
            <person name="Chen B."/>
            <person name="Zhou B.C."/>
            <person name="Zhang Y.Z."/>
        </authorList>
    </citation>
    <scope>NUCLEOTIDE SEQUENCE [LARGE SCALE GENOMIC DNA]</scope>
    <source>
        <strain evidence="8 9">NO2</strain>
    </source>
</reference>
<sequence>MIPSITDSHIEDLEAKTGLIFDQERRQAIKEFVDIQACPGSGKTTLIAAKLILLAKSWKQSTSGICVLSHTNVAKNEIISRLERDESGRKLLSYPHFIGTIQEFVNRFLALPYCRSKGISVKRIDDDFCCKHIEANLAWGTRKALETKQNVNISDLQFRYVNHEFEKTVPWFNKAPPSASYTNLCSIKDKMFKEGLFFFREMFELAKAYFDINPSVIEAIRSRFPLVLVDEMQDTSLAQDEIINNIFSYGGGALQRLGDADQAIFSGDEKETSNSYNDLQLKVINTSHRFNPSVAALASRLSTNKVPLTSTQLINNAQPHTIYIVDELNRPRVFSAFAQLCANNLPLSEKHPIKAVGGIGKTKPEGLTVKHYFPNFEKSNSSKNFKPAKLIEYFRETQKITTCNADSYKIVLEGIRRLLDIAGYEYISISQLKGMLKEFSNHNEINQKIIGIQRSDLNGSHGWENNIKDLLTVLGLLDSYDVLTDFISYAAPRPVADDEFVSANIYAEEVNGRDIYIEVDTIHSVKGETHAATLMLETKFYEYDVHQMLDYIIGTKKTKPTGVRKPKFMKQLYVAMTRPKHLIGIAIDESRFPEAKRALAIANGWNVVDLTVAN</sequence>
<dbReference type="PANTHER" id="PTHR11070">
    <property type="entry name" value="UVRD / RECB / PCRA DNA HELICASE FAMILY MEMBER"/>
    <property type="match status" value="1"/>
</dbReference>
<feature type="binding site" evidence="6">
    <location>
        <begin position="37"/>
        <end position="44"/>
    </location>
    <ligand>
        <name>ATP</name>
        <dbReference type="ChEBI" id="CHEBI:30616"/>
    </ligand>
</feature>
<dbReference type="SUPFAM" id="SSF52540">
    <property type="entry name" value="P-loop containing nucleoside triphosphate hydrolases"/>
    <property type="match status" value="1"/>
</dbReference>
<dbReference type="PROSITE" id="PS51198">
    <property type="entry name" value="UVRD_HELICASE_ATP_BIND"/>
    <property type="match status" value="1"/>
</dbReference>
<dbReference type="RefSeq" id="WP_008306733.1">
    <property type="nucleotide sequence ID" value="NZ_BAEK01000094.1"/>
</dbReference>
<dbReference type="Proteomes" id="UP000008372">
    <property type="component" value="Unassembled WGS sequence"/>
</dbReference>
<evidence type="ECO:0000313" key="9">
    <source>
        <dbReference type="Proteomes" id="UP000008372"/>
    </source>
</evidence>
<evidence type="ECO:0000259" key="7">
    <source>
        <dbReference type="PROSITE" id="PS51198"/>
    </source>
</evidence>
<proteinExistence type="predicted"/>
<name>A0ABQ0IEQ5_9ALTE</name>